<evidence type="ECO:0000256" key="15">
    <source>
        <dbReference type="ARBA" id="ARBA00023268"/>
    </source>
</evidence>
<comment type="caution">
    <text evidence="23">The sequence shown here is derived from an EMBL/GenBank/DDBJ whole genome shotgun (WGS) entry which is preliminary data.</text>
</comment>
<dbReference type="SMART" id="SM00830">
    <property type="entry name" value="CM_2"/>
    <property type="match status" value="1"/>
</dbReference>
<reference evidence="23" key="1">
    <citation type="journal article" date="2021" name="PeerJ">
        <title>Extensive microbial diversity within the chicken gut microbiome revealed by metagenomics and culture.</title>
        <authorList>
            <person name="Gilroy R."/>
            <person name="Ravi A."/>
            <person name="Getino M."/>
            <person name="Pursley I."/>
            <person name="Horton D.L."/>
            <person name="Alikhan N.F."/>
            <person name="Baker D."/>
            <person name="Gharbi K."/>
            <person name="Hall N."/>
            <person name="Watson M."/>
            <person name="Adriaenssens E.M."/>
            <person name="Foster-Nyarko E."/>
            <person name="Jarju S."/>
            <person name="Secka A."/>
            <person name="Antonio M."/>
            <person name="Oren A."/>
            <person name="Chaudhuri R.R."/>
            <person name="La Ragione R."/>
            <person name="Hildebrand F."/>
            <person name="Pallen M.J."/>
        </authorList>
    </citation>
    <scope>NUCLEOTIDE SEQUENCE</scope>
    <source>
        <strain evidence="23">CHK185-5351</strain>
    </source>
</reference>
<dbReference type="InterPro" id="IPR002912">
    <property type="entry name" value="ACT_dom"/>
</dbReference>
<evidence type="ECO:0000256" key="8">
    <source>
        <dbReference type="ARBA" id="ARBA00021872"/>
    </source>
</evidence>
<dbReference type="Pfam" id="PF00800">
    <property type="entry name" value="PDT"/>
    <property type="match status" value="1"/>
</dbReference>
<dbReference type="GO" id="GO:0004106">
    <property type="term" value="F:chorismate mutase activity"/>
    <property type="evidence" value="ECO:0007669"/>
    <property type="project" value="UniProtKB-EC"/>
</dbReference>
<dbReference type="GO" id="GO:0046417">
    <property type="term" value="P:chorismate metabolic process"/>
    <property type="evidence" value="ECO:0007669"/>
    <property type="project" value="InterPro"/>
</dbReference>
<keyword evidence="14" id="KW-0456">Lyase</keyword>
<evidence type="ECO:0000256" key="3">
    <source>
        <dbReference type="ARBA" id="ARBA00004496"/>
    </source>
</evidence>
<keyword evidence="15" id="KW-0511">Multifunctional enzyme</keyword>
<dbReference type="InterPro" id="IPR045865">
    <property type="entry name" value="ACT-like_dom_sf"/>
</dbReference>
<evidence type="ECO:0000256" key="5">
    <source>
        <dbReference type="ARBA" id="ARBA00004817"/>
    </source>
</evidence>
<dbReference type="GO" id="GO:0005737">
    <property type="term" value="C:cytoplasm"/>
    <property type="evidence" value="ECO:0007669"/>
    <property type="project" value="UniProtKB-SubCell"/>
</dbReference>
<dbReference type="InterPro" id="IPR001086">
    <property type="entry name" value="Preph_deHydtase"/>
</dbReference>
<keyword evidence="9" id="KW-0963">Cytoplasm</keyword>
<dbReference type="Pfam" id="PF01817">
    <property type="entry name" value="CM_2"/>
    <property type="match status" value="1"/>
</dbReference>
<dbReference type="Proteomes" id="UP000823849">
    <property type="component" value="Unassembled WGS sequence"/>
</dbReference>
<evidence type="ECO:0000256" key="9">
    <source>
        <dbReference type="ARBA" id="ARBA00022490"/>
    </source>
</evidence>
<dbReference type="PROSITE" id="PS51168">
    <property type="entry name" value="CHORISMATE_MUT_2"/>
    <property type="match status" value="1"/>
</dbReference>
<keyword evidence="10" id="KW-0028">Amino-acid biosynthesis</keyword>
<evidence type="ECO:0000256" key="19">
    <source>
        <dbReference type="PIRSR" id="PIRSR001500-2"/>
    </source>
</evidence>
<evidence type="ECO:0000313" key="24">
    <source>
        <dbReference type="Proteomes" id="UP000823849"/>
    </source>
</evidence>
<proteinExistence type="predicted"/>
<comment type="pathway">
    <text evidence="4">Amino-acid biosynthesis; L-phenylalanine biosynthesis; phenylpyruvate from prephenate: step 1/1.</text>
</comment>
<keyword evidence="12" id="KW-0584">Phenylalanine biosynthesis</keyword>
<comment type="catalytic activity">
    <reaction evidence="1">
        <text>chorismate = prephenate</text>
        <dbReference type="Rhea" id="RHEA:13897"/>
        <dbReference type="ChEBI" id="CHEBI:29748"/>
        <dbReference type="ChEBI" id="CHEBI:29934"/>
        <dbReference type="EC" id="5.4.99.5"/>
    </reaction>
</comment>
<gene>
    <name evidence="23" type="ORF">H9705_07200</name>
</gene>
<protein>
    <recommendedName>
        <fullName evidence="7">Bifunctional chorismate mutase/prephenate dehydratase</fullName>
        <ecNumber evidence="6">4.2.1.51</ecNumber>
    </recommendedName>
    <alternativeName>
        <fullName evidence="17">Chorismate mutase-prephenate dehydratase</fullName>
    </alternativeName>
    <alternativeName>
        <fullName evidence="8">Prephenate dehydratase</fullName>
    </alternativeName>
    <alternativeName>
        <fullName evidence="16">p-protein</fullName>
    </alternativeName>
</protein>
<dbReference type="Gene3D" id="3.30.70.260">
    <property type="match status" value="1"/>
</dbReference>
<feature type="domain" description="ACT" evidence="22">
    <location>
        <begin position="302"/>
        <end position="376"/>
    </location>
</feature>
<dbReference type="InterPro" id="IPR036263">
    <property type="entry name" value="Chorismate_II_sf"/>
</dbReference>
<evidence type="ECO:0000256" key="4">
    <source>
        <dbReference type="ARBA" id="ARBA00004741"/>
    </source>
</evidence>
<evidence type="ECO:0000256" key="7">
    <source>
        <dbReference type="ARBA" id="ARBA00014401"/>
    </source>
</evidence>
<dbReference type="GO" id="GO:0004664">
    <property type="term" value="F:prephenate dehydratase activity"/>
    <property type="evidence" value="ECO:0007669"/>
    <property type="project" value="UniProtKB-EC"/>
</dbReference>
<evidence type="ECO:0000259" key="22">
    <source>
        <dbReference type="PROSITE" id="PS51671"/>
    </source>
</evidence>
<dbReference type="EC" id="4.2.1.51" evidence="6"/>
<dbReference type="PANTHER" id="PTHR21022">
    <property type="entry name" value="PREPHENATE DEHYDRATASE P PROTEIN"/>
    <property type="match status" value="1"/>
</dbReference>
<evidence type="ECO:0000256" key="16">
    <source>
        <dbReference type="ARBA" id="ARBA00031175"/>
    </source>
</evidence>
<evidence type="ECO:0000256" key="17">
    <source>
        <dbReference type="ARBA" id="ARBA00031520"/>
    </source>
</evidence>
<dbReference type="InterPro" id="IPR018528">
    <property type="entry name" value="Preph_deHydtase_CS"/>
</dbReference>
<evidence type="ECO:0000259" key="21">
    <source>
        <dbReference type="PROSITE" id="PS51171"/>
    </source>
</evidence>
<dbReference type="Gene3D" id="3.40.190.10">
    <property type="entry name" value="Periplasmic binding protein-like II"/>
    <property type="match status" value="2"/>
</dbReference>
<dbReference type="PROSITE" id="PS51171">
    <property type="entry name" value="PREPHENATE_DEHYDR_3"/>
    <property type="match status" value="1"/>
</dbReference>
<evidence type="ECO:0000256" key="10">
    <source>
        <dbReference type="ARBA" id="ARBA00022605"/>
    </source>
</evidence>
<keyword evidence="13 23" id="KW-0413">Isomerase</keyword>
<dbReference type="GO" id="GO:0009094">
    <property type="term" value="P:L-phenylalanine biosynthetic process"/>
    <property type="evidence" value="ECO:0007669"/>
    <property type="project" value="UniProtKB-KW"/>
</dbReference>
<accession>A0A9D2SM35</accession>
<dbReference type="PROSITE" id="PS51671">
    <property type="entry name" value="ACT"/>
    <property type="match status" value="1"/>
</dbReference>
<evidence type="ECO:0000313" key="23">
    <source>
        <dbReference type="EMBL" id="HJC15596.1"/>
    </source>
</evidence>
<dbReference type="SUPFAM" id="SSF53850">
    <property type="entry name" value="Periplasmic binding protein-like II"/>
    <property type="match status" value="1"/>
</dbReference>
<dbReference type="PANTHER" id="PTHR21022:SF19">
    <property type="entry name" value="PREPHENATE DEHYDRATASE-RELATED"/>
    <property type="match status" value="1"/>
</dbReference>
<dbReference type="PIRSF" id="PIRSF001500">
    <property type="entry name" value="Chor_mut_pdt_Ppr"/>
    <property type="match status" value="1"/>
</dbReference>
<evidence type="ECO:0000256" key="13">
    <source>
        <dbReference type="ARBA" id="ARBA00023235"/>
    </source>
</evidence>
<sequence length="378" mass="42382">MLDLGEIRKEIDATDKEIVRLFEQRMRLTGKVAEYKIGAGKPVFDREREISKLETLGTMASDAFNRKAVQELFQQIMSISRKRQYQLLAENGQTGGMPENGYIPVDELPSAGAAVVFQGVEGAYSFAAMKTFFGDEVNSFHVETWKDAMEAICQGKADYAVLPIENSTAGSVLDIYDLLVEYPNYIVGEQIIPVAHVLMGVPGSRIEELTEVYSHPQGLAQSKAYLEKHPQWKQKTVLNTAVAAQMVAESGDPKKAAIASRYAAEHFGLQILDQEFVSSNNETRFVIISGKPYFRKNARKISICIELPHETGSLYNILSHIIYNDLNMTKIESRPIPKRNWEYRFFVDFEGNLSDAAVKNALLGIASEAKKMRVYGNY</sequence>
<feature type="domain" description="Chorismate mutase" evidence="20">
    <location>
        <begin position="1"/>
        <end position="88"/>
    </location>
</feature>
<organism evidence="23 24">
    <name type="scientific">Candidatus Fusicatenibacter intestinigallinarum</name>
    <dbReference type="NCBI Taxonomy" id="2838598"/>
    <lineage>
        <taxon>Bacteria</taxon>
        <taxon>Bacillati</taxon>
        <taxon>Bacillota</taxon>
        <taxon>Clostridia</taxon>
        <taxon>Lachnospirales</taxon>
        <taxon>Lachnospiraceae</taxon>
        <taxon>Fusicatenibacter</taxon>
    </lineage>
</organism>
<feature type="domain" description="Prephenate dehydratase" evidence="21">
    <location>
        <begin position="114"/>
        <end position="290"/>
    </location>
</feature>
<evidence type="ECO:0000256" key="2">
    <source>
        <dbReference type="ARBA" id="ARBA00002364"/>
    </source>
</evidence>
<evidence type="ECO:0000256" key="11">
    <source>
        <dbReference type="ARBA" id="ARBA00023141"/>
    </source>
</evidence>
<dbReference type="InterPro" id="IPR002701">
    <property type="entry name" value="CM_II_prokaryot"/>
</dbReference>
<keyword evidence="11" id="KW-0057">Aromatic amino acid biosynthesis</keyword>
<name>A0A9D2SM35_9FIRM</name>
<dbReference type="CDD" id="cd13631">
    <property type="entry name" value="PBP2_Ct-PDT_like"/>
    <property type="match status" value="1"/>
</dbReference>
<dbReference type="InterPro" id="IPR036979">
    <property type="entry name" value="CM_dom_sf"/>
</dbReference>
<comment type="subcellular location">
    <subcellularLocation>
        <location evidence="3">Cytoplasm</location>
    </subcellularLocation>
</comment>
<dbReference type="InterPro" id="IPR008242">
    <property type="entry name" value="Chor_mutase/pphenate_deHydtase"/>
</dbReference>
<reference evidence="23" key="2">
    <citation type="submission" date="2021-04" db="EMBL/GenBank/DDBJ databases">
        <authorList>
            <person name="Gilroy R."/>
        </authorList>
    </citation>
    <scope>NUCLEOTIDE SEQUENCE</scope>
    <source>
        <strain evidence="23">CHK185-5351</strain>
    </source>
</reference>
<evidence type="ECO:0000256" key="6">
    <source>
        <dbReference type="ARBA" id="ARBA00013147"/>
    </source>
</evidence>
<dbReference type="CDD" id="cd04905">
    <property type="entry name" value="ACT_CM-PDT"/>
    <property type="match status" value="1"/>
</dbReference>
<comment type="catalytic activity">
    <reaction evidence="18">
        <text>prephenate + H(+) = 3-phenylpyruvate + CO2 + H2O</text>
        <dbReference type="Rhea" id="RHEA:21648"/>
        <dbReference type="ChEBI" id="CHEBI:15377"/>
        <dbReference type="ChEBI" id="CHEBI:15378"/>
        <dbReference type="ChEBI" id="CHEBI:16526"/>
        <dbReference type="ChEBI" id="CHEBI:18005"/>
        <dbReference type="ChEBI" id="CHEBI:29934"/>
        <dbReference type="EC" id="4.2.1.51"/>
    </reaction>
</comment>
<dbReference type="SUPFAM" id="SSF48600">
    <property type="entry name" value="Chorismate mutase II"/>
    <property type="match status" value="1"/>
</dbReference>
<evidence type="ECO:0000256" key="18">
    <source>
        <dbReference type="ARBA" id="ARBA00047848"/>
    </source>
</evidence>
<evidence type="ECO:0000259" key="20">
    <source>
        <dbReference type="PROSITE" id="PS51168"/>
    </source>
</evidence>
<comment type="pathway">
    <text evidence="5">Metabolic intermediate biosynthesis; prephenate biosynthesis; prephenate from chorismate: step 1/1.</text>
</comment>
<feature type="site" description="Essential for prephenate dehydratase activity" evidence="19">
    <location>
        <position position="283"/>
    </location>
</feature>
<dbReference type="PROSITE" id="PS00858">
    <property type="entry name" value="PREPHENATE_DEHYDR_2"/>
    <property type="match status" value="1"/>
</dbReference>
<dbReference type="Gene3D" id="1.20.59.10">
    <property type="entry name" value="Chorismate mutase"/>
    <property type="match status" value="1"/>
</dbReference>
<evidence type="ECO:0000256" key="12">
    <source>
        <dbReference type="ARBA" id="ARBA00023222"/>
    </source>
</evidence>
<evidence type="ECO:0000256" key="14">
    <source>
        <dbReference type="ARBA" id="ARBA00023239"/>
    </source>
</evidence>
<evidence type="ECO:0000256" key="1">
    <source>
        <dbReference type="ARBA" id="ARBA00000824"/>
    </source>
</evidence>
<dbReference type="SUPFAM" id="SSF55021">
    <property type="entry name" value="ACT-like"/>
    <property type="match status" value="1"/>
</dbReference>
<dbReference type="EMBL" id="DWWU01000030">
    <property type="protein sequence ID" value="HJC15596.1"/>
    <property type="molecule type" value="Genomic_DNA"/>
</dbReference>
<dbReference type="AlphaFoldDB" id="A0A9D2SM35"/>
<comment type="function">
    <text evidence="2">Catalyzes the Claisen rearrangement of chorismate to prephenate and the decarboxylation/dehydration of prephenate to phenylpyruvate.</text>
</comment>